<feature type="compositionally biased region" description="Low complexity" evidence="1">
    <location>
        <begin position="22"/>
        <end position="39"/>
    </location>
</feature>
<reference evidence="2" key="1">
    <citation type="submission" date="2014-10" db="EMBL/GenBank/DDBJ databases">
        <title>Massilia sp. genome.</title>
        <authorList>
            <person name="Xu B."/>
            <person name="Dai L."/>
            <person name="Huang Z."/>
        </authorList>
    </citation>
    <scope>NUCLEOTIDE SEQUENCE [LARGE SCALE GENOMIC DNA]</scope>
    <source>
        <strain evidence="2">CFS-1</strain>
    </source>
</reference>
<gene>
    <name evidence="2" type="ORF">NM04_08010</name>
</gene>
<accession>A0A422QMY4</accession>
<feature type="non-terminal residue" evidence="2">
    <location>
        <position position="1"/>
    </location>
</feature>
<evidence type="ECO:0000313" key="2">
    <source>
        <dbReference type="EMBL" id="RNF31323.1"/>
    </source>
</evidence>
<evidence type="ECO:0000256" key="1">
    <source>
        <dbReference type="SAM" id="MobiDB-lite"/>
    </source>
</evidence>
<organism evidence="2 3">
    <name type="scientific">Massilia aurea</name>
    <dbReference type="NCBI Taxonomy" id="373040"/>
    <lineage>
        <taxon>Bacteria</taxon>
        <taxon>Pseudomonadati</taxon>
        <taxon>Pseudomonadota</taxon>
        <taxon>Betaproteobacteria</taxon>
        <taxon>Burkholderiales</taxon>
        <taxon>Oxalobacteraceae</taxon>
        <taxon>Telluria group</taxon>
        <taxon>Massilia</taxon>
    </lineage>
</organism>
<sequence length="60" mass="5690">PDSAHSDKAGGAPPDGDSKPEAGAAAAAKPSAAGQSANAHNANGTPAPARRSTRGKTDKA</sequence>
<dbReference type="RefSeq" id="WP_221176150.1">
    <property type="nucleotide sequence ID" value="NZ_JSAB01000066.1"/>
</dbReference>
<name>A0A422QMY4_9BURK</name>
<evidence type="ECO:0000313" key="3">
    <source>
        <dbReference type="Proteomes" id="UP000283254"/>
    </source>
</evidence>
<proteinExistence type="predicted"/>
<comment type="caution">
    <text evidence="2">The sequence shown here is derived from an EMBL/GenBank/DDBJ whole genome shotgun (WGS) entry which is preliminary data.</text>
</comment>
<dbReference type="EMBL" id="JSAB01000066">
    <property type="protein sequence ID" value="RNF31323.1"/>
    <property type="molecule type" value="Genomic_DNA"/>
</dbReference>
<feature type="region of interest" description="Disordered" evidence="1">
    <location>
        <begin position="1"/>
        <end position="60"/>
    </location>
</feature>
<protein>
    <submittedName>
        <fullName evidence="2">Uncharacterized protein</fullName>
    </submittedName>
</protein>
<keyword evidence="3" id="KW-1185">Reference proteome</keyword>
<dbReference type="AlphaFoldDB" id="A0A422QMY4"/>
<dbReference type="Proteomes" id="UP000283254">
    <property type="component" value="Unassembled WGS sequence"/>
</dbReference>